<reference evidence="1" key="1">
    <citation type="submission" date="2024-12" db="EMBL/GenBank/DDBJ databases">
        <authorList>
            <person name="Wu N."/>
        </authorList>
    </citation>
    <scope>NUCLEOTIDE SEQUENCE</scope>
    <source>
        <strain evidence="1">P15</strain>
    </source>
</reference>
<evidence type="ECO:0000313" key="2">
    <source>
        <dbReference type="Proteomes" id="UP001631969"/>
    </source>
</evidence>
<organism evidence="1 2">
    <name type="scientific">Paenibacillus mesotrionivorans</name>
    <dbReference type="NCBI Taxonomy" id="3160968"/>
    <lineage>
        <taxon>Bacteria</taxon>
        <taxon>Bacillati</taxon>
        <taxon>Bacillota</taxon>
        <taxon>Bacilli</taxon>
        <taxon>Bacillales</taxon>
        <taxon>Paenibacillaceae</taxon>
        <taxon>Paenibacillus</taxon>
    </lineage>
</organism>
<keyword evidence="2" id="KW-1185">Reference proteome</keyword>
<evidence type="ECO:0000313" key="1">
    <source>
        <dbReference type="EMBL" id="MFM9330502.1"/>
    </source>
</evidence>
<name>A0ACC7P1H1_9BACL</name>
<dbReference type="Proteomes" id="UP001631969">
    <property type="component" value="Unassembled WGS sequence"/>
</dbReference>
<dbReference type="EMBL" id="JBJURJ010000013">
    <property type="protein sequence ID" value="MFM9330502.1"/>
    <property type="molecule type" value="Genomic_DNA"/>
</dbReference>
<comment type="caution">
    <text evidence="1">The sequence shown here is derived from an EMBL/GenBank/DDBJ whole genome shotgun (WGS) entry which is preliminary data.</text>
</comment>
<sequence>MSKDQDSSTRKVLLTMMKTKGPLSVNEMAKRLGVTEMAVRRHLNTMERDGLIEATISRQAMGRPSHLYSLTVLADDLFPKNYHLLTLDLLDELLAHAGEEQVNRLFEGRKEKMLDKYADQMKGQTLEERVSELTDIQNAGGYMANWEKKENGEYVLNEFNCPIAQVANRYEEACKCELNLFRTLLQADVERTDCMTKGACRCSYRIKPLQDGTTAESPNDSSSS</sequence>
<protein>
    <submittedName>
        <fullName evidence="1">Helix-turn-helix transcriptional regulator</fullName>
    </submittedName>
</protein>
<gene>
    <name evidence="1" type="ORF">ACI1P1_19555</name>
</gene>
<accession>A0ACC7P1H1</accession>
<proteinExistence type="predicted"/>